<dbReference type="EMBL" id="CP042196">
    <property type="protein sequence ID" value="QDS74734.1"/>
    <property type="molecule type" value="Genomic_DNA"/>
</dbReference>
<proteinExistence type="predicted"/>
<keyword evidence="2" id="KW-1185">Reference proteome</keyword>
<gene>
    <name evidence="1" type="ORF">FKW77_000928</name>
</gene>
<sequence length="110" mass="12369">MAPLLPPTLTEYNMILNRANILKAIPDDNELCARIILDSSTTDDFKKLTYVLVREYKAVDGACRQLNIGKHTMEKAKDEKIADLEKVIKDKESHIGDLSRNILGLTSRKG</sequence>
<dbReference type="AlphaFoldDB" id="A0A517LGG7"/>
<evidence type="ECO:0000313" key="2">
    <source>
        <dbReference type="Proteomes" id="UP000316270"/>
    </source>
</evidence>
<evidence type="ECO:0000313" key="1">
    <source>
        <dbReference type="EMBL" id="QDS74734.1"/>
    </source>
</evidence>
<name>A0A517LGG7_9PEZI</name>
<dbReference type="OrthoDB" id="3915823at2759"/>
<accession>A0A517LGG7</accession>
<dbReference type="Proteomes" id="UP000316270">
    <property type="component" value="Chromosome 12"/>
</dbReference>
<reference evidence="1 2" key="1">
    <citation type="submission" date="2019-07" db="EMBL/GenBank/DDBJ databases">
        <title>Finished genome of Venturia effusa.</title>
        <authorList>
            <person name="Young C.A."/>
            <person name="Cox M.P."/>
            <person name="Ganley A.R.D."/>
            <person name="David W.J."/>
        </authorList>
    </citation>
    <scope>NUCLEOTIDE SEQUENCE [LARGE SCALE GENOMIC DNA]</scope>
    <source>
        <strain evidence="2">albino</strain>
    </source>
</reference>
<organism evidence="1 2">
    <name type="scientific">Venturia effusa</name>
    <dbReference type="NCBI Taxonomy" id="50376"/>
    <lineage>
        <taxon>Eukaryota</taxon>
        <taxon>Fungi</taxon>
        <taxon>Dikarya</taxon>
        <taxon>Ascomycota</taxon>
        <taxon>Pezizomycotina</taxon>
        <taxon>Dothideomycetes</taxon>
        <taxon>Pleosporomycetidae</taxon>
        <taxon>Venturiales</taxon>
        <taxon>Venturiaceae</taxon>
        <taxon>Venturia</taxon>
    </lineage>
</organism>
<protein>
    <submittedName>
        <fullName evidence="1">Uncharacterized protein</fullName>
    </submittedName>
</protein>